<feature type="coiled-coil region" evidence="8">
    <location>
        <begin position="466"/>
        <end position="523"/>
    </location>
</feature>
<keyword evidence="11" id="KW-1185">Reference proteome</keyword>
<dbReference type="GO" id="GO:0007094">
    <property type="term" value="P:mitotic spindle assembly checkpoint signaling"/>
    <property type="evidence" value="ECO:0007669"/>
    <property type="project" value="InterPro"/>
</dbReference>
<evidence type="ECO:0000313" key="10">
    <source>
        <dbReference type="EMBL" id="KAG2179340.1"/>
    </source>
</evidence>
<keyword evidence="7" id="KW-0131">Cell cycle</keyword>
<dbReference type="GO" id="GO:0051315">
    <property type="term" value="P:attachment of mitotic spindle microtubules to kinetochore"/>
    <property type="evidence" value="ECO:0007669"/>
    <property type="project" value="TreeGrafter"/>
</dbReference>
<protein>
    <recommendedName>
        <fullName evidence="3">Spindle assembly checkpoint component MAD1</fullName>
    </recommendedName>
</protein>
<dbReference type="GO" id="GO:0005635">
    <property type="term" value="C:nuclear envelope"/>
    <property type="evidence" value="ECO:0007669"/>
    <property type="project" value="TreeGrafter"/>
</dbReference>
<keyword evidence="5" id="KW-0498">Mitosis</keyword>
<evidence type="ECO:0000256" key="2">
    <source>
        <dbReference type="ARBA" id="ARBA00008029"/>
    </source>
</evidence>
<dbReference type="PANTHER" id="PTHR23168:SF0">
    <property type="entry name" value="MITOTIC SPINDLE ASSEMBLY CHECKPOINT PROTEIN MAD1"/>
    <property type="match status" value="1"/>
</dbReference>
<feature type="coiled-coil region" evidence="8">
    <location>
        <begin position="660"/>
        <end position="716"/>
    </location>
</feature>
<feature type="compositionally biased region" description="Basic and acidic residues" evidence="9">
    <location>
        <begin position="898"/>
        <end position="909"/>
    </location>
</feature>
<feature type="coiled-coil region" evidence="8">
    <location>
        <begin position="329"/>
        <end position="373"/>
    </location>
</feature>
<keyword evidence="6" id="KW-0539">Nucleus</keyword>
<feature type="coiled-coil region" evidence="8">
    <location>
        <begin position="97"/>
        <end position="234"/>
    </location>
</feature>
<dbReference type="InterPro" id="IPR008672">
    <property type="entry name" value="Mad1"/>
</dbReference>
<feature type="compositionally biased region" description="Acidic residues" evidence="9">
    <location>
        <begin position="852"/>
        <end position="897"/>
    </location>
</feature>
<organism evidence="10 11">
    <name type="scientific">Umbelopsis vinacea</name>
    <dbReference type="NCBI Taxonomy" id="44442"/>
    <lineage>
        <taxon>Eukaryota</taxon>
        <taxon>Fungi</taxon>
        <taxon>Fungi incertae sedis</taxon>
        <taxon>Mucoromycota</taxon>
        <taxon>Mucoromycotina</taxon>
        <taxon>Umbelopsidomycetes</taxon>
        <taxon>Umbelopsidales</taxon>
        <taxon>Umbelopsidaceae</taxon>
        <taxon>Umbelopsis</taxon>
    </lineage>
</organism>
<evidence type="ECO:0000256" key="8">
    <source>
        <dbReference type="SAM" id="Coils"/>
    </source>
</evidence>
<comment type="subcellular location">
    <subcellularLocation>
        <location evidence="1">Nucleus</location>
    </subcellularLocation>
</comment>
<evidence type="ECO:0000256" key="9">
    <source>
        <dbReference type="SAM" id="MobiDB-lite"/>
    </source>
</evidence>
<keyword evidence="4" id="KW-0132">Cell division</keyword>
<feature type="compositionally biased region" description="Basic and acidic residues" evidence="9">
    <location>
        <begin position="624"/>
        <end position="639"/>
    </location>
</feature>
<dbReference type="OrthoDB" id="331602at2759"/>
<dbReference type="GO" id="GO:0000776">
    <property type="term" value="C:kinetochore"/>
    <property type="evidence" value="ECO:0007669"/>
    <property type="project" value="TreeGrafter"/>
</dbReference>
<feature type="region of interest" description="Disordered" evidence="9">
    <location>
        <begin position="828"/>
        <end position="955"/>
    </location>
</feature>
<accession>A0A8H7PT93</accession>
<evidence type="ECO:0000256" key="7">
    <source>
        <dbReference type="ARBA" id="ARBA00023306"/>
    </source>
</evidence>
<proteinExistence type="inferred from homology"/>
<reference evidence="10" key="1">
    <citation type="submission" date="2020-12" db="EMBL/GenBank/DDBJ databases">
        <title>Metabolic potential, ecology and presence of endohyphal bacteria is reflected in genomic diversity of Mucoromycotina.</title>
        <authorList>
            <person name="Muszewska A."/>
            <person name="Okrasinska A."/>
            <person name="Steczkiewicz K."/>
            <person name="Drgas O."/>
            <person name="Orlowska M."/>
            <person name="Perlinska-Lenart U."/>
            <person name="Aleksandrzak-Piekarczyk T."/>
            <person name="Szatraj K."/>
            <person name="Zielenkiewicz U."/>
            <person name="Pilsyk S."/>
            <person name="Malc E."/>
            <person name="Mieczkowski P."/>
            <person name="Kruszewska J.S."/>
            <person name="Biernat P."/>
            <person name="Pawlowska J."/>
        </authorList>
    </citation>
    <scope>NUCLEOTIDE SEQUENCE</scope>
    <source>
        <strain evidence="10">WA0000051536</strain>
    </source>
</reference>
<feature type="region of interest" description="Disordered" evidence="9">
    <location>
        <begin position="619"/>
        <end position="640"/>
    </location>
</feature>
<dbReference type="Gene3D" id="6.10.250.90">
    <property type="match status" value="1"/>
</dbReference>
<feature type="region of interest" description="Disordered" evidence="9">
    <location>
        <begin position="1"/>
        <end position="33"/>
    </location>
</feature>
<name>A0A8H7PT93_9FUNG</name>
<evidence type="ECO:0000256" key="6">
    <source>
        <dbReference type="ARBA" id="ARBA00023242"/>
    </source>
</evidence>
<feature type="compositionally biased region" description="Acidic residues" evidence="9">
    <location>
        <begin position="910"/>
        <end position="937"/>
    </location>
</feature>
<dbReference type="GO" id="GO:0051301">
    <property type="term" value="P:cell division"/>
    <property type="evidence" value="ECO:0007669"/>
    <property type="project" value="UniProtKB-KW"/>
</dbReference>
<keyword evidence="8" id="KW-0175">Coiled coil</keyword>
<dbReference type="Pfam" id="PF05557">
    <property type="entry name" value="MAD"/>
    <property type="match status" value="1"/>
</dbReference>
<dbReference type="PANTHER" id="PTHR23168">
    <property type="entry name" value="MITOTIC SPINDLE ASSEMBLY CHECKPOINT PROTEIN MAD1 MITOTIC ARREST DEFICIENT-LIKE PROTEIN 1"/>
    <property type="match status" value="1"/>
</dbReference>
<comment type="similarity">
    <text evidence="2">Belongs to the MAD1 family.</text>
</comment>
<evidence type="ECO:0000313" key="11">
    <source>
        <dbReference type="Proteomes" id="UP000612746"/>
    </source>
</evidence>
<dbReference type="Gene3D" id="3.30.457.60">
    <property type="match status" value="1"/>
</dbReference>
<comment type="caution">
    <text evidence="10">The sequence shown here is derived from an EMBL/GenBank/DDBJ whole genome shotgun (WGS) entry which is preliminary data.</text>
</comment>
<evidence type="ECO:0000256" key="1">
    <source>
        <dbReference type="ARBA" id="ARBA00004123"/>
    </source>
</evidence>
<dbReference type="AlphaFoldDB" id="A0A8H7PT93"/>
<gene>
    <name evidence="10" type="ORF">INT44_006185</name>
</gene>
<sequence length="955" mass="110394">MYSSANDGDTPTTDRQAPSLLESSLQLSNALMQTDNDSLPTLFRSASNDHLNGTTNHTTKRPRITRESVFRFGRSKQPIVDAVPTSPSPPPAQEEKMAEVRSLLDELRLQLMAAQSDKAMLESSFETEKAELLRTIHEKINEKTEAESRAVYHFQQVELLRKSNKELESELETIKGMRDDERIQLRAENSDMKQELRTLKREYESTRQDWSLKEAEYVRERDQLKITVDALTQQVTNISYLAMPFLYAVLTPRPHQQKTNSELLKQRLDESTDAMEALASCDRRLKRYQYCQLDPDEVESLHEELHLHVLNVHRLEKEIGVLNSDLQHYKSIYQNVEKLREQKYELEHQLRNMAVFKDKCVQLEVENAAIKRERAEWASFLENADNIGFITPYAVCRELNLLRSEKSSAAKIENDLSELMKSQETLLLEAEKRKTFQILELNAQIREKDNLRQVDQVNTDILMKDKQLLQKEIGILREQLKSYDIEEITYMSERYDSAKTQRLNELEGLLGQYRVEIEALRTMMTAERTRALQDRSGQQVENMPATLQLPTGEQIKASLVDLATAKIDLLKRLSTLDVEFQLKAKELEVLQKQIDILRHGLVVGGLNEELIRSVAEVQPAPTSVHDEDSPMTESKEPKQRILQLKNNPASREQAIRQSMLDDLKKENQELIARLQQSNDGTAMAGVIESTIPPQSFDNLQAEKEQMVTTVAQKEKRILRMQQVWAAKVREYHEAVASLLGYKVDFSADGMVRLASMYADPNDISFVFKSSENDQGTLKIVGANKDMYMKTLESSYNYCVNERGSIPAFLSAVTMELIDYQPFNRDHEMTEEPENHEEAYHDDSNQDNTGDYYEIEEDSEDVVYEDDEPEEQEDQYDEEDDDEPLQEYEDIEEEEEEHHDDQEFDHHSFHEDEDLDDEEAEEEGDDEEDGGDEDGDEGEIPHQEPTHYIIDDDDDD</sequence>
<evidence type="ECO:0000256" key="4">
    <source>
        <dbReference type="ARBA" id="ARBA00022618"/>
    </source>
</evidence>
<dbReference type="Proteomes" id="UP000612746">
    <property type="component" value="Unassembled WGS sequence"/>
</dbReference>
<dbReference type="GO" id="GO:0072686">
    <property type="term" value="C:mitotic spindle"/>
    <property type="evidence" value="ECO:0007669"/>
    <property type="project" value="TreeGrafter"/>
</dbReference>
<dbReference type="EMBL" id="JAEPRA010000010">
    <property type="protein sequence ID" value="KAG2179340.1"/>
    <property type="molecule type" value="Genomic_DNA"/>
</dbReference>
<evidence type="ECO:0000256" key="3">
    <source>
        <dbReference type="ARBA" id="ARBA00022019"/>
    </source>
</evidence>
<evidence type="ECO:0000256" key="5">
    <source>
        <dbReference type="ARBA" id="ARBA00022776"/>
    </source>
</evidence>